<dbReference type="Gene3D" id="3.40.50.300">
    <property type="entry name" value="P-loop containing nucleotide triphosphate hydrolases"/>
    <property type="match status" value="1"/>
</dbReference>
<evidence type="ECO:0000256" key="2">
    <source>
        <dbReference type="SAM" id="MobiDB-lite"/>
    </source>
</evidence>
<evidence type="ECO:0000313" key="5">
    <source>
        <dbReference type="Proteomes" id="UP000026900"/>
    </source>
</evidence>
<dbReference type="GeneID" id="19526116"/>
<dbReference type="GO" id="GO:0003678">
    <property type="term" value="F:DNA helicase activity"/>
    <property type="evidence" value="ECO:0007669"/>
    <property type="project" value="InterPro"/>
</dbReference>
<reference evidence="5" key="1">
    <citation type="submission" date="2014-09" db="EMBL/GenBank/DDBJ databases">
        <authorList>
            <person name="Sauder A.B."/>
            <person name="McKenzie Q.R."/>
            <person name="Temple L.M."/>
            <person name="Alexis B.K."/>
            <person name="Al-Atrache Z."/>
            <person name="Lewis L.O."/>
            <person name="Loesser-Casey K.E."/>
            <person name="Mitchell K.J."/>
        </authorList>
    </citation>
    <scope>NUCLEOTIDE SEQUENCE [LARGE SCALE GENOMIC DNA]</scope>
</reference>
<dbReference type="EMBL" id="KJ489399">
    <property type="protein sequence ID" value="AHZ10134.1"/>
    <property type="molecule type" value="Genomic_DNA"/>
</dbReference>
<dbReference type="Proteomes" id="UP000026900">
    <property type="component" value="Segment"/>
</dbReference>
<keyword evidence="5" id="KW-1185">Reference proteome</keyword>
<dbReference type="PANTHER" id="PTHR30153">
    <property type="entry name" value="REPLICATIVE DNA HELICASE DNAB"/>
    <property type="match status" value="1"/>
</dbReference>
<dbReference type="InterPro" id="IPR003593">
    <property type="entry name" value="AAA+_ATPase"/>
</dbReference>
<dbReference type="PROSITE" id="PS51199">
    <property type="entry name" value="SF4_HELICASE"/>
    <property type="match status" value="1"/>
</dbReference>
<feature type="domain" description="SF4 helicase" evidence="3">
    <location>
        <begin position="167"/>
        <end position="376"/>
    </location>
</feature>
<dbReference type="PANTHER" id="PTHR30153:SF2">
    <property type="entry name" value="REPLICATIVE DNA HELICASE"/>
    <property type="match status" value="1"/>
</dbReference>
<organism evidence="4 5">
    <name type="scientific">Bacillus phage Hakuna</name>
    <dbReference type="NCBI Taxonomy" id="1486659"/>
    <lineage>
        <taxon>Viruses</taxon>
        <taxon>Duplodnaviria</taxon>
        <taxon>Heunggongvirae</taxon>
        <taxon>Uroviricota</taxon>
        <taxon>Caudoviricetes</taxon>
        <taxon>Herelleviridae</taxon>
        <taxon>Bastillevirinae</taxon>
        <taxon>Wphvirus</taxon>
        <taxon>Wphvirus hakuna</taxon>
    </lineage>
</organism>
<dbReference type="SMART" id="SM00382">
    <property type="entry name" value="AAA"/>
    <property type="match status" value="1"/>
</dbReference>
<name>A0A024B0I4_9CAUD</name>
<feature type="region of interest" description="Disordered" evidence="2">
    <location>
        <begin position="460"/>
        <end position="492"/>
    </location>
</feature>
<dbReference type="GO" id="GO:0006269">
    <property type="term" value="P:DNA replication, synthesis of primer"/>
    <property type="evidence" value="ECO:0007669"/>
    <property type="project" value="UniProtKB-KW"/>
</dbReference>
<protein>
    <submittedName>
        <fullName evidence="4">DNA helicase II</fullName>
    </submittedName>
</protein>
<dbReference type="InterPro" id="IPR007694">
    <property type="entry name" value="DNA_helicase_DnaB-like_C"/>
</dbReference>
<dbReference type="Pfam" id="PF03796">
    <property type="entry name" value="DnaB_C"/>
    <property type="match status" value="1"/>
</dbReference>
<keyword evidence="4" id="KW-0547">Nucleotide-binding</keyword>
<proteinExistence type="predicted"/>
<dbReference type="SUPFAM" id="SSF52540">
    <property type="entry name" value="P-loop containing nucleoside triphosphate hydrolases"/>
    <property type="match status" value="1"/>
</dbReference>
<keyword evidence="4" id="KW-0067">ATP-binding</keyword>
<dbReference type="GO" id="GO:0005524">
    <property type="term" value="F:ATP binding"/>
    <property type="evidence" value="ECO:0007669"/>
    <property type="project" value="InterPro"/>
</dbReference>
<keyword evidence="4" id="KW-0347">Helicase</keyword>
<dbReference type="InterPro" id="IPR027417">
    <property type="entry name" value="P-loop_NTPase"/>
</dbReference>
<dbReference type="KEGG" id="vg:19526116"/>
<accession>A0A024B0I4</accession>
<evidence type="ECO:0000259" key="3">
    <source>
        <dbReference type="PROSITE" id="PS51199"/>
    </source>
</evidence>
<keyword evidence="4" id="KW-0378">Hydrolase</keyword>
<dbReference type="RefSeq" id="YP_009036565.1">
    <property type="nucleotide sequence ID" value="NC_024213.1"/>
</dbReference>
<evidence type="ECO:0000256" key="1">
    <source>
        <dbReference type="ARBA" id="ARBA00022515"/>
    </source>
</evidence>
<keyword evidence="1" id="KW-0639">Primosome</keyword>
<evidence type="ECO:0000313" key="4">
    <source>
        <dbReference type="EMBL" id="AHZ10134.1"/>
    </source>
</evidence>
<sequence>MKPIIKEILRKGVESPSFAKEILPLLPKSTLEENHMYVEISQVIQHFYKSNSSLATESTLLSLVEQKLDRQKADAEKQQTYYETVSSLYEVRDMSDDSVIDESIEAYIKKHLRLDILKKSAMRLDDEEFQKKVIDDLRDVEALDVTGGQNEIFNVLYDEMEKRALLSSIQSNTISTGYRELDRLNGGGLAKGELGLIAALSGSGKTLFMTNLATMYVKKGYNVLYVALEEKKDRMTLRFEQSMLAQTRGDIIDGDNLDEEKFKKRQAIYHKLKGKLGNLLFSRYSPQTITLAKIEQLLSDAMLRLGIPVDVLIIDYPELLRNPNATGNESDDGGKLFEEVRRVAQDFNVVTWAASQLNRSAYNAIIRTSEHMEGSVRKKNACELVLIVNQYPEEYKAGFLRMYADKVRNPPEGVYDKMLGFVVDGTRQLIRDYKFDEGSGNQTSAEEKAHRALLAEIENDGMDFGKGKQKQPQSKIAMPNLSDEINKAVGGK</sequence>